<keyword evidence="3" id="KW-1185">Reference proteome</keyword>
<gene>
    <name evidence="2" type="ORF">KDD17_13930</name>
</gene>
<name>A0A975JCP3_9RHOB</name>
<accession>A0A975JCP3</accession>
<organism evidence="2 3">
    <name type="scientific">Sulfitobacter albidus</name>
    <dbReference type="NCBI Taxonomy" id="2829501"/>
    <lineage>
        <taxon>Bacteria</taxon>
        <taxon>Pseudomonadati</taxon>
        <taxon>Pseudomonadota</taxon>
        <taxon>Alphaproteobacteria</taxon>
        <taxon>Rhodobacterales</taxon>
        <taxon>Roseobacteraceae</taxon>
        <taxon>Sulfitobacter</taxon>
    </lineage>
</organism>
<dbReference type="InterPro" id="IPR009081">
    <property type="entry name" value="PP-bd_ACP"/>
</dbReference>
<evidence type="ECO:0000313" key="3">
    <source>
        <dbReference type="Proteomes" id="UP000683291"/>
    </source>
</evidence>
<reference evidence="2" key="1">
    <citation type="submission" date="2021-04" db="EMBL/GenBank/DDBJ databases">
        <title>Complete genome sequence for Sulfitobacter sp. strain JK7-1.</title>
        <authorList>
            <person name="Park S.-J."/>
        </authorList>
    </citation>
    <scope>NUCLEOTIDE SEQUENCE</scope>
    <source>
        <strain evidence="2">JK7-1</strain>
    </source>
</reference>
<dbReference type="SUPFAM" id="SSF47336">
    <property type="entry name" value="ACP-like"/>
    <property type="match status" value="1"/>
</dbReference>
<dbReference type="Proteomes" id="UP000683291">
    <property type="component" value="Chromosome 1"/>
</dbReference>
<sequence>MERTEILSIMNAIMAKKGRAEITDESQATRDVNFRSLDFSEAALRIEMKIDRELTFDAASMRKIETVKDVLDFFEEATKPA</sequence>
<dbReference type="KEGG" id="sual:KDD17_13930"/>
<feature type="domain" description="Carrier" evidence="1">
    <location>
        <begin position="1"/>
        <end position="78"/>
    </location>
</feature>
<evidence type="ECO:0000259" key="1">
    <source>
        <dbReference type="PROSITE" id="PS50075"/>
    </source>
</evidence>
<protein>
    <recommendedName>
        <fullName evidence="1">Carrier domain-containing protein</fullName>
    </recommendedName>
</protein>
<proteinExistence type="predicted"/>
<dbReference type="InterPro" id="IPR036736">
    <property type="entry name" value="ACP-like_sf"/>
</dbReference>
<dbReference type="PROSITE" id="PS50075">
    <property type="entry name" value="CARRIER"/>
    <property type="match status" value="1"/>
</dbReference>
<dbReference type="AlphaFoldDB" id="A0A975JCP3"/>
<dbReference type="EMBL" id="CP073581">
    <property type="protein sequence ID" value="QUJ76013.1"/>
    <property type="molecule type" value="Genomic_DNA"/>
</dbReference>
<dbReference type="RefSeq" id="WP_212704211.1">
    <property type="nucleotide sequence ID" value="NZ_CP073581.1"/>
</dbReference>
<evidence type="ECO:0000313" key="2">
    <source>
        <dbReference type="EMBL" id="QUJ76013.1"/>
    </source>
</evidence>
<dbReference type="Gene3D" id="1.10.1200.10">
    <property type="entry name" value="ACP-like"/>
    <property type="match status" value="1"/>
</dbReference>